<protein>
    <submittedName>
        <fullName evidence="1">Uncharacterized protein</fullName>
    </submittedName>
</protein>
<evidence type="ECO:0000313" key="1">
    <source>
        <dbReference type="EMBL" id="EHK98284.1"/>
    </source>
</evidence>
<gene>
    <name evidence="1" type="ORF">M7I_5867</name>
</gene>
<dbReference type="AlphaFoldDB" id="H0ET13"/>
<sequence length="35" mass="4184">MFGFKGVFKGLSRKALLFNSIFERTHLRKPLYHML</sequence>
<dbReference type="HOGENOM" id="CLU_3368602_0_0_1"/>
<organism evidence="1 2">
    <name type="scientific">Glarea lozoyensis (strain ATCC 74030 / MF5533)</name>
    <dbReference type="NCBI Taxonomy" id="1104152"/>
    <lineage>
        <taxon>Eukaryota</taxon>
        <taxon>Fungi</taxon>
        <taxon>Dikarya</taxon>
        <taxon>Ascomycota</taxon>
        <taxon>Pezizomycotina</taxon>
        <taxon>Leotiomycetes</taxon>
        <taxon>Helotiales</taxon>
        <taxon>Helotiaceae</taxon>
        <taxon>Glarea</taxon>
    </lineage>
</organism>
<evidence type="ECO:0000313" key="2">
    <source>
        <dbReference type="Proteomes" id="UP000005446"/>
    </source>
</evidence>
<dbReference type="EMBL" id="AGUE01000158">
    <property type="protein sequence ID" value="EHK98284.1"/>
    <property type="molecule type" value="Genomic_DNA"/>
</dbReference>
<dbReference type="Proteomes" id="UP000005446">
    <property type="component" value="Unassembled WGS sequence"/>
</dbReference>
<keyword evidence="2" id="KW-1185">Reference proteome</keyword>
<name>H0ET13_GLAL7</name>
<dbReference type="InParanoid" id="H0ET13"/>
<reference evidence="1 2" key="1">
    <citation type="journal article" date="2012" name="Eukaryot. Cell">
        <title>Genome sequence of the fungus Glarea lozoyensis: the first genome sequence of a species from the Helotiaceae family.</title>
        <authorList>
            <person name="Youssar L."/>
            <person name="Gruening B.A."/>
            <person name="Erxleben A."/>
            <person name="Guenther S."/>
            <person name="Huettel W."/>
        </authorList>
    </citation>
    <scope>NUCLEOTIDE SEQUENCE [LARGE SCALE GENOMIC DNA]</scope>
    <source>
        <strain evidence="2">ATCC 74030 / MF5533</strain>
    </source>
</reference>
<proteinExistence type="predicted"/>
<accession>H0ET13</accession>
<comment type="caution">
    <text evidence="1">The sequence shown here is derived from an EMBL/GenBank/DDBJ whole genome shotgun (WGS) entry which is preliminary data.</text>
</comment>